<dbReference type="PROSITE" id="PS00452">
    <property type="entry name" value="GUANYLATE_CYCLASE_1"/>
    <property type="match status" value="1"/>
</dbReference>
<keyword evidence="11" id="KW-0175">Coiled coil</keyword>
<dbReference type="GO" id="GO:0016020">
    <property type="term" value="C:membrane"/>
    <property type="evidence" value="ECO:0007669"/>
    <property type="project" value="UniProtKB-SubCell"/>
</dbReference>
<protein>
    <recommendedName>
        <fullName evidence="2">guanylate cyclase</fullName>
        <ecNumber evidence="2">4.6.1.2</ecNumber>
    </recommendedName>
</protein>
<keyword evidence="6" id="KW-1133">Transmembrane helix</keyword>
<evidence type="ECO:0000256" key="9">
    <source>
        <dbReference type="ARBA" id="ARBA00023293"/>
    </source>
</evidence>
<dbReference type="SMART" id="SM00044">
    <property type="entry name" value="CYCc"/>
    <property type="match status" value="1"/>
</dbReference>
<evidence type="ECO:0000256" key="10">
    <source>
        <dbReference type="RuleBase" id="RU000405"/>
    </source>
</evidence>
<feature type="domain" description="Guanylate cyclase" evidence="12">
    <location>
        <begin position="220"/>
        <end position="351"/>
    </location>
</feature>
<evidence type="ECO:0000259" key="12">
    <source>
        <dbReference type="PROSITE" id="PS50125"/>
    </source>
</evidence>
<evidence type="ECO:0000256" key="6">
    <source>
        <dbReference type="ARBA" id="ARBA00022989"/>
    </source>
</evidence>
<evidence type="ECO:0000256" key="8">
    <source>
        <dbReference type="ARBA" id="ARBA00023239"/>
    </source>
</evidence>
<dbReference type="PANTHER" id="PTHR11920">
    <property type="entry name" value="GUANYLYL CYCLASE"/>
    <property type="match status" value="1"/>
</dbReference>
<name>A0A839AFT4_9HYPH</name>
<dbReference type="InterPro" id="IPR029787">
    <property type="entry name" value="Nucleotide_cyclase"/>
</dbReference>
<feature type="coiled-coil region" evidence="11">
    <location>
        <begin position="158"/>
        <end position="195"/>
    </location>
</feature>
<keyword evidence="8 10" id="KW-0456">Lyase</keyword>
<keyword evidence="9" id="KW-0141">cGMP biosynthesis</keyword>
<evidence type="ECO:0000256" key="11">
    <source>
        <dbReference type="SAM" id="Coils"/>
    </source>
</evidence>
<dbReference type="InterPro" id="IPR029016">
    <property type="entry name" value="GAF-like_dom_sf"/>
</dbReference>
<keyword evidence="4" id="KW-0732">Signal</keyword>
<dbReference type="EMBL" id="JACFXV010000054">
    <property type="protein sequence ID" value="MBA5777956.1"/>
    <property type="molecule type" value="Genomic_DNA"/>
</dbReference>
<dbReference type="InterPro" id="IPR018297">
    <property type="entry name" value="A/G_cyclase_CS"/>
</dbReference>
<dbReference type="InterPro" id="IPR050401">
    <property type="entry name" value="Cyclic_nucleotide_synthase"/>
</dbReference>
<dbReference type="Pfam" id="PF00211">
    <property type="entry name" value="Guanylate_cyc"/>
    <property type="match status" value="1"/>
</dbReference>
<dbReference type="CDD" id="cd07302">
    <property type="entry name" value="CHD"/>
    <property type="match status" value="1"/>
</dbReference>
<comment type="similarity">
    <text evidence="10">Belongs to the adenylyl cyclase class-4/guanylyl cyclase family.</text>
</comment>
<organism evidence="13 14">
    <name type="scientific">Stappia albiluteola</name>
    <dbReference type="NCBI Taxonomy" id="2758565"/>
    <lineage>
        <taxon>Bacteria</taxon>
        <taxon>Pseudomonadati</taxon>
        <taxon>Pseudomonadota</taxon>
        <taxon>Alphaproteobacteria</taxon>
        <taxon>Hyphomicrobiales</taxon>
        <taxon>Stappiaceae</taxon>
        <taxon>Stappia</taxon>
    </lineage>
</organism>
<dbReference type="EC" id="4.6.1.2" evidence="2"/>
<dbReference type="PROSITE" id="PS50125">
    <property type="entry name" value="GUANYLATE_CYCLASE_2"/>
    <property type="match status" value="1"/>
</dbReference>
<dbReference type="PANTHER" id="PTHR11920:SF335">
    <property type="entry name" value="GUANYLATE CYCLASE"/>
    <property type="match status" value="1"/>
</dbReference>
<dbReference type="GO" id="GO:0000166">
    <property type="term" value="F:nucleotide binding"/>
    <property type="evidence" value="ECO:0007669"/>
    <property type="project" value="UniProtKB-KW"/>
</dbReference>
<evidence type="ECO:0000256" key="1">
    <source>
        <dbReference type="ARBA" id="ARBA00004479"/>
    </source>
</evidence>
<dbReference type="Gene3D" id="3.30.450.40">
    <property type="match status" value="1"/>
</dbReference>
<dbReference type="GO" id="GO:0004016">
    <property type="term" value="F:adenylate cyclase activity"/>
    <property type="evidence" value="ECO:0007669"/>
    <property type="project" value="UniProtKB-ARBA"/>
</dbReference>
<accession>A0A839AFT4</accession>
<gene>
    <name evidence="13" type="ORF">H2509_12565</name>
</gene>
<dbReference type="RefSeq" id="WP_182165884.1">
    <property type="nucleotide sequence ID" value="NZ_JACFXV010000054.1"/>
</dbReference>
<keyword evidence="7" id="KW-0472">Membrane</keyword>
<dbReference type="GO" id="GO:0004383">
    <property type="term" value="F:guanylate cyclase activity"/>
    <property type="evidence" value="ECO:0007669"/>
    <property type="project" value="UniProtKB-EC"/>
</dbReference>
<dbReference type="SUPFAM" id="SSF55781">
    <property type="entry name" value="GAF domain-like"/>
    <property type="match status" value="1"/>
</dbReference>
<evidence type="ECO:0000256" key="5">
    <source>
        <dbReference type="ARBA" id="ARBA00022741"/>
    </source>
</evidence>
<keyword evidence="5" id="KW-0547">Nucleotide-binding</keyword>
<dbReference type="Proteomes" id="UP000541109">
    <property type="component" value="Unassembled WGS sequence"/>
</dbReference>
<dbReference type="GO" id="GO:0035556">
    <property type="term" value="P:intracellular signal transduction"/>
    <property type="evidence" value="ECO:0007669"/>
    <property type="project" value="InterPro"/>
</dbReference>
<dbReference type="Gene3D" id="3.30.70.1230">
    <property type="entry name" value="Nucleotide cyclase"/>
    <property type="match status" value="1"/>
</dbReference>
<evidence type="ECO:0000256" key="2">
    <source>
        <dbReference type="ARBA" id="ARBA00012202"/>
    </source>
</evidence>
<dbReference type="SUPFAM" id="SSF55073">
    <property type="entry name" value="Nucleotide cyclase"/>
    <property type="match status" value="1"/>
</dbReference>
<dbReference type="Pfam" id="PF07701">
    <property type="entry name" value="HNOBA"/>
    <property type="match status" value="1"/>
</dbReference>
<keyword evidence="14" id="KW-1185">Reference proteome</keyword>
<comment type="subcellular location">
    <subcellularLocation>
        <location evidence="1">Membrane</location>
        <topology evidence="1">Single-pass type I membrane protein</topology>
    </subcellularLocation>
</comment>
<evidence type="ECO:0000313" key="13">
    <source>
        <dbReference type="EMBL" id="MBA5777956.1"/>
    </source>
</evidence>
<comment type="caution">
    <text evidence="13">The sequence shown here is derived from an EMBL/GenBank/DDBJ whole genome shotgun (WGS) entry which is preliminary data.</text>
</comment>
<evidence type="ECO:0000313" key="14">
    <source>
        <dbReference type="Proteomes" id="UP000541109"/>
    </source>
</evidence>
<dbReference type="InterPro" id="IPR011645">
    <property type="entry name" value="HNOB_dom_associated"/>
</dbReference>
<dbReference type="InterPro" id="IPR001054">
    <property type="entry name" value="A/G_cyclase"/>
</dbReference>
<evidence type="ECO:0000256" key="4">
    <source>
        <dbReference type="ARBA" id="ARBA00022729"/>
    </source>
</evidence>
<reference evidence="13 14" key="1">
    <citation type="submission" date="2020-07" db="EMBL/GenBank/DDBJ databases">
        <title>Stappia sp., F7233, whole genome shotgun sequencing project.</title>
        <authorList>
            <person name="Jiang S."/>
            <person name="Liu Z.W."/>
            <person name="Du Z.J."/>
        </authorList>
    </citation>
    <scope>NUCLEOTIDE SEQUENCE [LARGE SCALE GENOMIC DNA]</scope>
    <source>
        <strain evidence="13 14">F7233</strain>
    </source>
</reference>
<proteinExistence type="inferred from homology"/>
<keyword evidence="3" id="KW-0812">Transmembrane</keyword>
<evidence type="ECO:0000256" key="3">
    <source>
        <dbReference type="ARBA" id="ARBA00022692"/>
    </source>
</evidence>
<evidence type="ECO:0000256" key="7">
    <source>
        <dbReference type="ARBA" id="ARBA00023136"/>
    </source>
</evidence>
<sequence>MPYPMPENETERNEAVRSYHIMNSPPEVAYDEIGELAAEICECPVSYVGFIEDDRFWMKAKYGLPDDLEGCPREIAFCSVTICGADLVVSPDLQQDERFKEFYFVVNDPHFRFYAAMPLVTPEGYSLGTICVMDFKPHQLTFEKAESLRRLGHQVVGLLEHRRRILELDRAMAQLDQAHRDLADEKRRSEELLHRILPEPIARELKETEKVEPKFFPSATVMIADICGFTNFTRHTEPAALLALLNRYYSEFDRAIAAFGLEKVKTIGDAYLAVAGVPEPVKNSAARACAAALSIMEACRRIRRERERLHLPFFDLRIGLHCGPLIAGVVGTSRFSYDIWGDAVNLAAACEAASQPNRINLSQEVWGHVSPCFEAEERGGVLCKDGMAFPMYFLSRLKREYSSDEEGLLANQAMFAELHLNRAGSGA</sequence>
<dbReference type="AlphaFoldDB" id="A0A839AFT4"/>